<protein>
    <recommendedName>
        <fullName evidence="2">Outer membrane protein beta-barrel domain-containing protein</fullName>
    </recommendedName>
</protein>
<evidence type="ECO:0000259" key="2">
    <source>
        <dbReference type="Pfam" id="PF13568"/>
    </source>
</evidence>
<evidence type="ECO:0000256" key="1">
    <source>
        <dbReference type="SAM" id="SignalP"/>
    </source>
</evidence>
<gene>
    <name evidence="3" type="ORF">GCM10023187_09460</name>
</gene>
<feature type="chain" id="PRO_5047044051" description="Outer membrane protein beta-barrel domain-containing protein" evidence="1">
    <location>
        <begin position="22"/>
        <end position="218"/>
    </location>
</feature>
<evidence type="ECO:0000313" key="3">
    <source>
        <dbReference type="EMBL" id="GAA4398645.1"/>
    </source>
</evidence>
<dbReference type="RefSeq" id="WP_345264494.1">
    <property type="nucleotide sequence ID" value="NZ_BAABHB010000002.1"/>
</dbReference>
<dbReference type="Pfam" id="PF13568">
    <property type="entry name" value="OMP_b-brl_2"/>
    <property type="match status" value="1"/>
</dbReference>
<proteinExistence type="predicted"/>
<evidence type="ECO:0000313" key="4">
    <source>
        <dbReference type="Proteomes" id="UP001500936"/>
    </source>
</evidence>
<accession>A0ABP8K078</accession>
<dbReference type="EMBL" id="BAABHB010000002">
    <property type="protein sequence ID" value="GAA4398645.1"/>
    <property type="molecule type" value="Genomic_DNA"/>
</dbReference>
<feature type="domain" description="Outer membrane protein beta-barrel" evidence="2">
    <location>
        <begin position="21"/>
        <end position="193"/>
    </location>
</feature>
<feature type="signal peptide" evidence="1">
    <location>
        <begin position="1"/>
        <end position="21"/>
    </location>
</feature>
<sequence>MFNLRTILMVAAIALPILSNAQCGHSSRSDFGIYLGFNNYNGSAPANYELSTGGSRFVALGWRRNLRLVNGTGAALRLGIGPEIAWNNFMIENKSVLTERNNQLIVEPASIAVRKSKLTVAQLNLPVLLNLSLKPSRLSIGVGGYAGIRVDSYTSVKPVGGNAERTKGSYNLNNVRWGLMTELGWSGRSKLFFRYEPTTLFRPNEGPDLNVWAVGVRL</sequence>
<keyword evidence="4" id="KW-1185">Reference proteome</keyword>
<name>A0ABP8K078_9BACT</name>
<dbReference type="Proteomes" id="UP001500936">
    <property type="component" value="Unassembled WGS sequence"/>
</dbReference>
<comment type="caution">
    <text evidence="3">The sequence shown here is derived from an EMBL/GenBank/DDBJ whole genome shotgun (WGS) entry which is preliminary data.</text>
</comment>
<dbReference type="InterPro" id="IPR025665">
    <property type="entry name" value="Beta-barrel_OMP_2"/>
</dbReference>
<keyword evidence="1" id="KW-0732">Signal</keyword>
<organism evidence="3 4">
    <name type="scientific">Nibrella viscosa</name>
    <dbReference type="NCBI Taxonomy" id="1084524"/>
    <lineage>
        <taxon>Bacteria</taxon>
        <taxon>Pseudomonadati</taxon>
        <taxon>Bacteroidota</taxon>
        <taxon>Cytophagia</taxon>
        <taxon>Cytophagales</taxon>
        <taxon>Spirosomataceae</taxon>
        <taxon>Nibrella</taxon>
    </lineage>
</organism>
<reference evidence="4" key="1">
    <citation type="journal article" date="2019" name="Int. J. Syst. Evol. Microbiol.">
        <title>The Global Catalogue of Microorganisms (GCM) 10K type strain sequencing project: providing services to taxonomists for standard genome sequencing and annotation.</title>
        <authorList>
            <consortium name="The Broad Institute Genomics Platform"/>
            <consortium name="The Broad Institute Genome Sequencing Center for Infectious Disease"/>
            <person name="Wu L."/>
            <person name="Ma J."/>
        </authorList>
    </citation>
    <scope>NUCLEOTIDE SEQUENCE [LARGE SCALE GENOMIC DNA]</scope>
    <source>
        <strain evidence="4">JCM 17925</strain>
    </source>
</reference>